<protein>
    <submittedName>
        <fullName evidence="2">Paired box protein Pax-7</fullName>
    </submittedName>
</protein>
<feature type="region of interest" description="Disordered" evidence="1">
    <location>
        <begin position="123"/>
        <end position="143"/>
    </location>
</feature>
<name>A0A4Z2DZ95_9TELE</name>
<evidence type="ECO:0000313" key="2">
    <source>
        <dbReference type="EMBL" id="TNN21757.1"/>
    </source>
</evidence>
<feature type="region of interest" description="Disordered" evidence="1">
    <location>
        <begin position="51"/>
        <end position="108"/>
    </location>
</feature>
<feature type="compositionally biased region" description="Basic and acidic residues" evidence="1">
    <location>
        <begin position="134"/>
        <end position="143"/>
    </location>
</feature>
<accession>A0A4Z2DZ95</accession>
<evidence type="ECO:0000313" key="3">
    <source>
        <dbReference type="Proteomes" id="UP000314294"/>
    </source>
</evidence>
<dbReference type="OrthoDB" id="8834242at2759"/>
<organism evidence="2 3">
    <name type="scientific">Liparis tanakae</name>
    <name type="common">Tanaka's snailfish</name>
    <dbReference type="NCBI Taxonomy" id="230148"/>
    <lineage>
        <taxon>Eukaryota</taxon>
        <taxon>Metazoa</taxon>
        <taxon>Chordata</taxon>
        <taxon>Craniata</taxon>
        <taxon>Vertebrata</taxon>
        <taxon>Euteleostomi</taxon>
        <taxon>Actinopterygii</taxon>
        <taxon>Neopterygii</taxon>
        <taxon>Teleostei</taxon>
        <taxon>Neoteleostei</taxon>
        <taxon>Acanthomorphata</taxon>
        <taxon>Eupercaria</taxon>
        <taxon>Perciformes</taxon>
        <taxon>Cottioidei</taxon>
        <taxon>Cottales</taxon>
        <taxon>Liparidae</taxon>
        <taxon>Liparis</taxon>
    </lineage>
</organism>
<evidence type="ECO:0000256" key="1">
    <source>
        <dbReference type="SAM" id="MobiDB-lite"/>
    </source>
</evidence>
<sequence length="143" mass="14744">MQRVRSGCRGVSSCPCRGVSSCSCRGVSSCPCGCRGVSSCPRVTPSPPLPQVMSILSNPGGVSSQPQHDFSPLHSALDSPPPNSAGCSQRAEASVKTVDSLPSPQSYCPSSYSTGGYGVDPAAGYQYSQYGQSESHDPTDPAR</sequence>
<keyword evidence="3" id="KW-1185">Reference proteome</keyword>
<comment type="caution">
    <text evidence="2">The sequence shown here is derived from an EMBL/GenBank/DDBJ whole genome shotgun (WGS) entry which is preliminary data.</text>
</comment>
<dbReference type="AlphaFoldDB" id="A0A4Z2DZ95"/>
<proteinExistence type="predicted"/>
<dbReference type="Proteomes" id="UP000314294">
    <property type="component" value="Unassembled WGS sequence"/>
</dbReference>
<gene>
    <name evidence="2" type="primary">PAX7_3</name>
    <name evidence="2" type="ORF">EYF80_068131</name>
</gene>
<reference evidence="2 3" key="1">
    <citation type="submission" date="2019-03" db="EMBL/GenBank/DDBJ databases">
        <title>First draft genome of Liparis tanakae, snailfish: a comprehensive survey of snailfish specific genes.</title>
        <authorList>
            <person name="Kim W."/>
            <person name="Song I."/>
            <person name="Jeong J.-H."/>
            <person name="Kim D."/>
            <person name="Kim S."/>
            <person name="Ryu S."/>
            <person name="Song J.Y."/>
            <person name="Lee S.K."/>
        </authorList>
    </citation>
    <scope>NUCLEOTIDE SEQUENCE [LARGE SCALE GENOMIC DNA]</scope>
    <source>
        <tissue evidence="2">Muscle</tissue>
    </source>
</reference>
<dbReference type="EMBL" id="SRLO01026018">
    <property type="protein sequence ID" value="TNN21757.1"/>
    <property type="molecule type" value="Genomic_DNA"/>
</dbReference>
<feature type="compositionally biased region" description="Polar residues" evidence="1">
    <location>
        <begin position="54"/>
        <end position="68"/>
    </location>
</feature>